<accession>A0A642L3B2</accession>
<name>A0A642L3B2_BACFG</name>
<dbReference type="EMBL" id="VWAW01000008">
    <property type="protein sequence ID" value="KAA5173733.1"/>
    <property type="molecule type" value="Genomic_DNA"/>
</dbReference>
<comment type="caution">
    <text evidence="1">The sequence shown here is derived from an EMBL/GenBank/DDBJ whole genome shotgun (WGS) entry which is preliminary data.</text>
</comment>
<dbReference type="Proteomes" id="UP000436803">
    <property type="component" value="Unassembled WGS sequence"/>
</dbReference>
<gene>
    <name evidence="1" type="ORF">F2Z29_11040</name>
</gene>
<protein>
    <submittedName>
        <fullName evidence="1">Uncharacterized protein</fullName>
    </submittedName>
</protein>
<dbReference type="AlphaFoldDB" id="A0A642L3B2"/>
<evidence type="ECO:0000313" key="1">
    <source>
        <dbReference type="EMBL" id="KAA5173733.1"/>
    </source>
</evidence>
<organism evidence="1 2">
    <name type="scientific">Bacteroides fragilis</name>
    <dbReference type="NCBI Taxonomy" id="817"/>
    <lineage>
        <taxon>Bacteria</taxon>
        <taxon>Pseudomonadati</taxon>
        <taxon>Bacteroidota</taxon>
        <taxon>Bacteroidia</taxon>
        <taxon>Bacteroidales</taxon>
        <taxon>Bacteroidaceae</taxon>
        <taxon>Bacteroides</taxon>
    </lineage>
</organism>
<sequence>MNEITETTIEKIIRITGRKPVSCQCALCKSQCQRTPCLGTPQDILALIEAGYKDRLAPTAWMVGMAVGVLPFPVPMIQAVQTPDGCAFFKNGLCVLHDLGLKPTEGRLSHHTITLEDFTFSKSLSWNVARTWLEPKNAVVIIRLFQMFGIIKSITIK</sequence>
<evidence type="ECO:0000313" key="2">
    <source>
        <dbReference type="Proteomes" id="UP000436803"/>
    </source>
</evidence>
<reference evidence="1 2" key="1">
    <citation type="journal article" date="2019" name="Nat. Med.">
        <title>A library of human gut bacterial isolates paired with longitudinal multiomics data enables mechanistic microbiome research.</title>
        <authorList>
            <person name="Poyet M."/>
            <person name="Groussin M."/>
            <person name="Gibbons S.M."/>
            <person name="Avila-Pacheco J."/>
            <person name="Jiang X."/>
            <person name="Kearney S.M."/>
            <person name="Perrotta A.R."/>
            <person name="Berdy B."/>
            <person name="Zhao S."/>
            <person name="Lieberman T.D."/>
            <person name="Swanson P.K."/>
            <person name="Smith M."/>
            <person name="Roesemann S."/>
            <person name="Alexander J.E."/>
            <person name="Rich S.A."/>
            <person name="Livny J."/>
            <person name="Vlamakis H."/>
            <person name="Clish C."/>
            <person name="Bullock K."/>
            <person name="Deik A."/>
            <person name="Scott J."/>
            <person name="Pierce K.A."/>
            <person name="Xavier R.J."/>
            <person name="Alm E.J."/>
        </authorList>
    </citation>
    <scope>NUCLEOTIDE SEQUENCE [LARGE SCALE GENOMIC DNA]</scope>
    <source>
        <strain evidence="1 2">BIOML-A7</strain>
    </source>
</reference>
<proteinExistence type="predicted"/>